<evidence type="ECO:0000313" key="17">
    <source>
        <dbReference type="Proteomes" id="UP000306719"/>
    </source>
</evidence>
<dbReference type="GO" id="GO:0106321">
    <property type="term" value="F:S-(hydroxymethyl)glutathione dehydrogenase (NADP+) activity"/>
    <property type="evidence" value="ECO:0007669"/>
    <property type="project" value="RHEA"/>
</dbReference>
<keyword evidence="5 14" id="KW-0862">Zinc</keyword>
<dbReference type="FunFam" id="3.90.180.10:FF:000001">
    <property type="entry name" value="S-(hydroxymethyl)glutathione dehydrogenase"/>
    <property type="match status" value="1"/>
</dbReference>
<dbReference type="PANTHER" id="PTHR43880:SF12">
    <property type="entry name" value="ALCOHOL DEHYDROGENASE CLASS-3"/>
    <property type="match status" value="1"/>
</dbReference>
<dbReference type="CDD" id="cd08300">
    <property type="entry name" value="alcohol_DH_class_III"/>
    <property type="match status" value="1"/>
</dbReference>
<dbReference type="GO" id="GO:0004022">
    <property type="term" value="F:alcohol dehydrogenase (NAD+) activity"/>
    <property type="evidence" value="ECO:0007669"/>
    <property type="project" value="UniProtKB-EC"/>
</dbReference>
<dbReference type="InterPro" id="IPR011032">
    <property type="entry name" value="GroES-like_sf"/>
</dbReference>
<dbReference type="InterPro" id="IPR002328">
    <property type="entry name" value="ADH_Zn_CS"/>
</dbReference>
<organism evidence="16 17">
    <name type="scientific">Pseudoalteromonas rubra</name>
    <dbReference type="NCBI Taxonomy" id="43658"/>
    <lineage>
        <taxon>Bacteria</taxon>
        <taxon>Pseudomonadati</taxon>
        <taxon>Pseudomonadota</taxon>
        <taxon>Gammaproteobacteria</taxon>
        <taxon>Alteromonadales</taxon>
        <taxon>Pseudoalteromonadaceae</taxon>
        <taxon>Pseudoalteromonas</taxon>
    </lineage>
</organism>
<comment type="similarity">
    <text evidence="2 14">Belongs to the zinc-containing alcohol dehydrogenase family. Class-III subfamily.</text>
</comment>
<comment type="function">
    <text evidence="8">Has high formaldehyde dehydrogenase activity in the presence of glutathione and catalyzes the oxidation of normal alcohols in a reaction that is not GSH-dependent. In addition, hemithiolacetals other than those formed from GSH, including omega-thiol fatty acids, also are substrates. Also acts as a S-nitroso-glutathione reductase by catalyzing the NADH-dependent reduction of S-nitrosoglutathione.</text>
</comment>
<sequence length="374" mass="39708">MMAEFIKSRAAIAWGPGQPLSIEEVDVMMPKAGEVLVKIVATGVCHTDAFTLSGDDPEGVFPAILGHEGGGIVEAVGEGVTSVAIGDHVIPLYTPECGECKFCTSGKTNLCQKIRTTQGKGVMPDGTTRFYKDGEPIYHYMGTSTFSEYTVLPEISLAKVNKSAPLEEICLLGCGVTTGMGAVMNTAKVQPGDTVAIFGLGGIGLSAVIGAVMAGASRIIGVDINTDKYALAQKLGATDVINPNDYDKPIQEVIVEMTDGGVDFSFECIGNVNVMRSALECCHKGWGESVIIGVAGAGQEISTRPFQLVTGRVWRGTAFGGVKGRSELPEIVERYLAGEFKLDDFITHTMSLDDINEAFDLMHQGKSIRSVIHF</sequence>
<evidence type="ECO:0000256" key="8">
    <source>
        <dbReference type="ARBA" id="ARBA00045226"/>
    </source>
</evidence>
<dbReference type="SUPFAM" id="SSF50129">
    <property type="entry name" value="GroES-like"/>
    <property type="match status" value="2"/>
</dbReference>
<proteinExistence type="inferred from homology"/>
<dbReference type="InterPro" id="IPR013154">
    <property type="entry name" value="ADH-like_N"/>
</dbReference>
<accession>A0A5S3X4M8</accession>
<dbReference type="NCBIfam" id="TIGR02818">
    <property type="entry name" value="adh_III_F_hyde"/>
    <property type="match status" value="1"/>
</dbReference>
<dbReference type="GO" id="GO:0080007">
    <property type="term" value="F:S-nitrosoglutathione reductase (NADH) activity"/>
    <property type="evidence" value="ECO:0007669"/>
    <property type="project" value="RHEA"/>
</dbReference>
<dbReference type="FunFam" id="3.40.50.720:FF:000003">
    <property type="entry name" value="S-(hydroxymethyl)glutathione dehydrogenase"/>
    <property type="match status" value="1"/>
</dbReference>
<dbReference type="RefSeq" id="WP_138543718.1">
    <property type="nucleotide sequence ID" value="NZ_PNCJ01000007.1"/>
</dbReference>
<protein>
    <recommendedName>
        <fullName evidence="3 14">S-(hydroxymethyl)glutathione dehydrogenase</fullName>
        <ecNumber evidence="14">1.1.1.284</ecNumber>
    </recommendedName>
</protein>
<dbReference type="InterPro" id="IPR013149">
    <property type="entry name" value="ADH-like_C"/>
</dbReference>
<gene>
    <name evidence="16" type="ORF">CWB98_04225</name>
</gene>
<evidence type="ECO:0000256" key="5">
    <source>
        <dbReference type="ARBA" id="ARBA00022833"/>
    </source>
</evidence>
<name>A0A5S3X4M8_9GAMM</name>
<dbReference type="Pfam" id="PF08240">
    <property type="entry name" value="ADH_N"/>
    <property type="match status" value="1"/>
</dbReference>
<keyword evidence="4 14" id="KW-0479">Metal-binding</keyword>
<dbReference type="EMBL" id="PNCJ01000007">
    <property type="protein sequence ID" value="TMP38897.1"/>
    <property type="molecule type" value="Genomic_DNA"/>
</dbReference>
<dbReference type="SUPFAM" id="SSF51735">
    <property type="entry name" value="NAD(P)-binding Rossmann-fold domains"/>
    <property type="match status" value="1"/>
</dbReference>
<evidence type="ECO:0000256" key="6">
    <source>
        <dbReference type="ARBA" id="ARBA00023002"/>
    </source>
</evidence>
<evidence type="ECO:0000256" key="2">
    <source>
        <dbReference type="ARBA" id="ARBA00010902"/>
    </source>
</evidence>
<comment type="catalytic activity">
    <reaction evidence="10 14">
        <text>S-(hydroxymethyl)glutathione + NAD(+) = S-formylglutathione + NADH + H(+)</text>
        <dbReference type="Rhea" id="RHEA:19985"/>
        <dbReference type="ChEBI" id="CHEBI:15378"/>
        <dbReference type="ChEBI" id="CHEBI:57540"/>
        <dbReference type="ChEBI" id="CHEBI:57688"/>
        <dbReference type="ChEBI" id="CHEBI:57945"/>
        <dbReference type="ChEBI" id="CHEBI:58758"/>
        <dbReference type="EC" id="1.1.1.284"/>
    </reaction>
</comment>
<comment type="caution">
    <text evidence="16">The sequence shown here is derived from an EMBL/GenBank/DDBJ whole genome shotgun (WGS) entry which is preliminary data.</text>
</comment>
<comment type="cofactor">
    <cofactor evidence="1 14">
        <name>Zn(2+)</name>
        <dbReference type="ChEBI" id="CHEBI:29105"/>
    </cofactor>
</comment>
<dbReference type="GO" id="GO:0005829">
    <property type="term" value="C:cytosol"/>
    <property type="evidence" value="ECO:0007669"/>
    <property type="project" value="TreeGrafter"/>
</dbReference>
<comment type="catalytic activity">
    <reaction evidence="11">
        <text>S-nitrosoglutathione + NADH + H(+) = S-(hydroxysulfenamide)glutathione + NAD(+)</text>
        <dbReference type="Rhea" id="RHEA:78371"/>
        <dbReference type="ChEBI" id="CHEBI:15378"/>
        <dbReference type="ChEBI" id="CHEBI:57540"/>
        <dbReference type="ChEBI" id="CHEBI:57945"/>
        <dbReference type="ChEBI" id="CHEBI:145544"/>
        <dbReference type="ChEBI" id="CHEBI:229723"/>
    </reaction>
    <physiologicalReaction direction="left-to-right" evidence="11">
        <dbReference type="Rhea" id="RHEA:78372"/>
    </physiologicalReaction>
</comment>
<evidence type="ECO:0000256" key="10">
    <source>
        <dbReference type="ARBA" id="ARBA00048110"/>
    </source>
</evidence>
<dbReference type="PANTHER" id="PTHR43880">
    <property type="entry name" value="ALCOHOL DEHYDROGENASE"/>
    <property type="match status" value="1"/>
</dbReference>
<evidence type="ECO:0000259" key="15">
    <source>
        <dbReference type="SMART" id="SM00829"/>
    </source>
</evidence>
<keyword evidence="6 14" id="KW-0560">Oxidoreductase</keyword>
<comment type="catalytic activity">
    <reaction evidence="9">
        <text>S-(hydroxymethyl)glutathione + NADP(+) = S-formylglutathione + NADPH + H(+)</text>
        <dbReference type="Rhea" id="RHEA:19981"/>
        <dbReference type="ChEBI" id="CHEBI:15378"/>
        <dbReference type="ChEBI" id="CHEBI:57688"/>
        <dbReference type="ChEBI" id="CHEBI:57783"/>
        <dbReference type="ChEBI" id="CHEBI:58349"/>
        <dbReference type="ChEBI" id="CHEBI:58758"/>
        <dbReference type="EC" id="1.1.1.284"/>
    </reaction>
</comment>
<dbReference type="Gene3D" id="3.40.50.720">
    <property type="entry name" value="NAD(P)-binding Rossmann-like Domain"/>
    <property type="match status" value="1"/>
</dbReference>
<evidence type="ECO:0000256" key="13">
    <source>
        <dbReference type="ARBA" id="ARBA00049243"/>
    </source>
</evidence>
<dbReference type="GO" id="GO:0046294">
    <property type="term" value="P:formaldehyde catabolic process"/>
    <property type="evidence" value="ECO:0007669"/>
    <property type="project" value="InterPro"/>
</dbReference>
<dbReference type="InterPro" id="IPR020843">
    <property type="entry name" value="ER"/>
</dbReference>
<evidence type="ECO:0000313" key="16">
    <source>
        <dbReference type="EMBL" id="TMP38897.1"/>
    </source>
</evidence>
<dbReference type="GO" id="GO:0106322">
    <property type="term" value="F:S-(hydroxymethyl)glutathione dehydrogenase (NAD+) activity"/>
    <property type="evidence" value="ECO:0007669"/>
    <property type="project" value="RHEA"/>
</dbReference>
<evidence type="ECO:0000256" key="3">
    <source>
        <dbReference type="ARBA" id="ARBA00021865"/>
    </source>
</evidence>
<keyword evidence="7 14" id="KW-0520">NAD</keyword>
<dbReference type="Gene3D" id="3.90.180.10">
    <property type="entry name" value="Medium-chain alcohol dehydrogenases, catalytic domain"/>
    <property type="match status" value="1"/>
</dbReference>
<dbReference type="InterPro" id="IPR036291">
    <property type="entry name" value="NAD(P)-bd_dom_sf"/>
</dbReference>
<reference evidence="16 17" key="1">
    <citation type="submission" date="2018-01" db="EMBL/GenBank/DDBJ databases">
        <authorList>
            <person name="Paulsen S."/>
            <person name="Gram L.K."/>
        </authorList>
    </citation>
    <scope>NUCLEOTIDE SEQUENCE [LARGE SCALE GENOMIC DNA]</scope>
    <source>
        <strain evidence="16 17">S2599</strain>
    </source>
</reference>
<evidence type="ECO:0000256" key="9">
    <source>
        <dbReference type="ARBA" id="ARBA00047793"/>
    </source>
</evidence>
<dbReference type="OrthoDB" id="9770544at2"/>
<feature type="domain" description="Enoyl reductase (ER)" evidence="15">
    <location>
        <begin position="17"/>
        <end position="372"/>
    </location>
</feature>
<dbReference type="SMART" id="SM00829">
    <property type="entry name" value="PKS_ER"/>
    <property type="match status" value="1"/>
</dbReference>
<dbReference type="Proteomes" id="UP000306719">
    <property type="component" value="Unassembled WGS sequence"/>
</dbReference>
<evidence type="ECO:0000256" key="4">
    <source>
        <dbReference type="ARBA" id="ARBA00022723"/>
    </source>
</evidence>
<evidence type="ECO:0000256" key="12">
    <source>
        <dbReference type="ARBA" id="ARBA00049164"/>
    </source>
</evidence>
<evidence type="ECO:0000256" key="14">
    <source>
        <dbReference type="RuleBase" id="RU362016"/>
    </source>
</evidence>
<dbReference type="GO" id="GO:0008270">
    <property type="term" value="F:zinc ion binding"/>
    <property type="evidence" value="ECO:0007669"/>
    <property type="project" value="InterPro"/>
</dbReference>
<dbReference type="PROSITE" id="PS00059">
    <property type="entry name" value="ADH_ZINC"/>
    <property type="match status" value="1"/>
</dbReference>
<comment type="catalytic activity">
    <reaction evidence="13">
        <text>a primary alcohol + NAD(+) = an aldehyde + NADH + H(+)</text>
        <dbReference type="Rhea" id="RHEA:10736"/>
        <dbReference type="ChEBI" id="CHEBI:15378"/>
        <dbReference type="ChEBI" id="CHEBI:15734"/>
        <dbReference type="ChEBI" id="CHEBI:17478"/>
        <dbReference type="ChEBI" id="CHEBI:57540"/>
        <dbReference type="ChEBI" id="CHEBI:57945"/>
        <dbReference type="EC" id="1.1.1.1"/>
    </reaction>
</comment>
<dbReference type="Pfam" id="PF00107">
    <property type="entry name" value="ADH_zinc_N"/>
    <property type="match status" value="1"/>
</dbReference>
<evidence type="ECO:0000256" key="11">
    <source>
        <dbReference type="ARBA" id="ARBA00048942"/>
    </source>
</evidence>
<reference evidence="17" key="2">
    <citation type="submission" date="2019-06" db="EMBL/GenBank/DDBJ databases">
        <title>Co-occurence of chitin degradation, pigmentation and bioactivity in marine Pseudoalteromonas.</title>
        <authorList>
            <person name="Sonnenschein E.C."/>
            <person name="Bech P.K."/>
        </authorList>
    </citation>
    <scope>NUCLEOTIDE SEQUENCE [LARGE SCALE GENOMIC DNA]</scope>
    <source>
        <strain evidence="17">S2599</strain>
    </source>
</reference>
<evidence type="ECO:0000256" key="7">
    <source>
        <dbReference type="ARBA" id="ARBA00023027"/>
    </source>
</evidence>
<dbReference type="EC" id="1.1.1.284" evidence="14"/>
<evidence type="ECO:0000256" key="1">
    <source>
        <dbReference type="ARBA" id="ARBA00001947"/>
    </source>
</evidence>
<comment type="catalytic activity">
    <reaction evidence="12">
        <text>a secondary alcohol + NAD(+) = a ketone + NADH + H(+)</text>
        <dbReference type="Rhea" id="RHEA:10740"/>
        <dbReference type="ChEBI" id="CHEBI:15378"/>
        <dbReference type="ChEBI" id="CHEBI:17087"/>
        <dbReference type="ChEBI" id="CHEBI:35681"/>
        <dbReference type="ChEBI" id="CHEBI:57540"/>
        <dbReference type="ChEBI" id="CHEBI:57945"/>
        <dbReference type="EC" id="1.1.1.1"/>
    </reaction>
</comment>
<dbReference type="AlphaFoldDB" id="A0A5S3X4M8"/>
<dbReference type="InterPro" id="IPR014183">
    <property type="entry name" value="ADH_3"/>
</dbReference>